<dbReference type="AlphaFoldDB" id="A0A194XTS9"/>
<dbReference type="KEGG" id="psco:LY89DRAFT_187866"/>
<keyword evidence="2" id="KW-1185">Reference proteome</keyword>
<accession>A0A194XTS9</accession>
<reference evidence="1 2" key="1">
    <citation type="submission" date="2015-10" db="EMBL/GenBank/DDBJ databases">
        <title>Full genome of DAOMC 229536 Phialocephala scopiformis, a fungal endophyte of spruce producing the potent anti-insectan compound rugulosin.</title>
        <authorList>
            <consortium name="DOE Joint Genome Institute"/>
            <person name="Walker A.K."/>
            <person name="Frasz S.L."/>
            <person name="Seifert K.A."/>
            <person name="Miller J.D."/>
            <person name="Mondo S.J."/>
            <person name="Labutti K."/>
            <person name="Lipzen A."/>
            <person name="Dockter R."/>
            <person name="Kennedy M."/>
            <person name="Grigoriev I.V."/>
            <person name="Spatafora J.W."/>
        </authorList>
    </citation>
    <scope>NUCLEOTIDE SEQUENCE [LARGE SCALE GENOMIC DNA]</scope>
    <source>
        <strain evidence="1 2">CBS 120377</strain>
    </source>
</reference>
<dbReference type="EMBL" id="KQ947405">
    <property type="protein sequence ID" value="KUJ23618.1"/>
    <property type="molecule type" value="Genomic_DNA"/>
</dbReference>
<name>A0A194XTS9_MOLSC</name>
<protein>
    <submittedName>
        <fullName evidence="1">Uncharacterized protein</fullName>
    </submittedName>
</protein>
<dbReference type="InParanoid" id="A0A194XTS9"/>
<evidence type="ECO:0000313" key="1">
    <source>
        <dbReference type="EMBL" id="KUJ23618.1"/>
    </source>
</evidence>
<dbReference type="RefSeq" id="XP_018077973.1">
    <property type="nucleotide sequence ID" value="XM_018205684.1"/>
</dbReference>
<evidence type="ECO:0000313" key="2">
    <source>
        <dbReference type="Proteomes" id="UP000070700"/>
    </source>
</evidence>
<organism evidence="1 2">
    <name type="scientific">Mollisia scopiformis</name>
    <name type="common">Conifer needle endophyte fungus</name>
    <name type="synonym">Phialocephala scopiformis</name>
    <dbReference type="NCBI Taxonomy" id="149040"/>
    <lineage>
        <taxon>Eukaryota</taxon>
        <taxon>Fungi</taxon>
        <taxon>Dikarya</taxon>
        <taxon>Ascomycota</taxon>
        <taxon>Pezizomycotina</taxon>
        <taxon>Leotiomycetes</taxon>
        <taxon>Helotiales</taxon>
        <taxon>Mollisiaceae</taxon>
        <taxon>Mollisia</taxon>
    </lineage>
</organism>
<gene>
    <name evidence="1" type="ORF">LY89DRAFT_187866</name>
</gene>
<proteinExistence type="predicted"/>
<dbReference type="GeneID" id="28815410"/>
<dbReference type="Proteomes" id="UP000070700">
    <property type="component" value="Unassembled WGS sequence"/>
</dbReference>
<sequence length="207" mass="22899">MMRCVLLAGMKLESRDISKTFIQLAHSNTIQQFFQSCCVGGCDSRSAACLGEREPQAVSPAPPLHWIVRQCTIQYPKLDSPSIGRSGLVKLSTSQPAEPSSPLTTGHSPVHEIPVRVPVSLHNLLPKLHFLYLPSLPKDIRLSALLSNLISSSSCVEDFTVAISTLRTTSCEDNACSRDIPVVIHRLRLQFLYPRLQPPTIPQLHRK</sequence>